<dbReference type="EMBL" id="JAHLUX010000004">
    <property type="protein sequence ID" value="KAG7819785.1"/>
    <property type="molecule type" value="Genomic_DNA"/>
</dbReference>
<dbReference type="Proteomes" id="UP001196530">
    <property type="component" value="Unassembled WGS sequence"/>
</dbReference>
<dbReference type="GeneID" id="66126510"/>
<sequence length="86" mass="10152">MSSNEDDKAHWSRRIHGVPSAHVRNQMVQITSKVSEKDEKVFSLFKTGLKTTIHKYEKQSSERRKAHYSTEKHFHQALNDSEWLDK</sequence>
<name>A0AAN6DJE2_PICAN</name>
<organism evidence="2 3">
    <name type="scientific">Pichia angusta</name>
    <name type="common">Yeast</name>
    <name type="synonym">Hansenula polymorpha</name>
    <dbReference type="NCBI Taxonomy" id="870730"/>
    <lineage>
        <taxon>Eukaryota</taxon>
        <taxon>Fungi</taxon>
        <taxon>Dikarya</taxon>
        <taxon>Ascomycota</taxon>
        <taxon>Saccharomycotina</taxon>
        <taxon>Pichiomycetes</taxon>
        <taxon>Pichiales</taxon>
        <taxon>Pichiaceae</taxon>
        <taxon>Ogataea</taxon>
    </lineage>
</organism>
<evidence type="ECO:0000313" key="3">
    <source>
        <dbReference type="Proteomes" id="UP001196530"/>
    </source>
</evidence>
<gene>
    <name evidence="2" type="ORF">KL928_002459</name>
</gene>
<feature type="region of interest" description="Disordered" evidence="1">
    <location>
        <begin position="1"/>
        <end position="20"/>
    </location>
</feature>
<dbReference type="AlphaFoldDB" id="A0AAN6DJE2"/>
<protein>
    <submittedName>
        <fullName evidence="2">Uncharacterized protein</fullName>
    </submittedName>
</protein>
<proteinExistence type="predicted"/>
<evidence type="ECO:0000313" key="2">
    <source>
        <dbReference type="EMBL" id="KAG7819785.1"/>
    </source>
</evidence>
<dbReference type="RefSeq" id="XP_043060664.1">
    <property type="nucleotide sequence ID" value="XM_043202937.1"/>
</dbReference>
<comment type="caution">
    <text evidence="2">The sequence shown here is derived from an EMBL/GenBank/DDBJ whole genome shotgun (WGS) entry which is preliminary data.</text>
</comment>
<feature type="compositionally biased region" description="Basic and acidic residues" evidence="1">
    <location>
        <begin position="56"/>
        <end position="74"/>
    </location>
</feature>
<feature type="region of interest" description="Disordered" evidence="1">
    <location>
        <begin position="56"/>
        <end position="86"/>
    </location>
</feature>
<accession>A0AAN6DJE2</accession>
<evidence type="ECO:0000256" key="1">
    <source>
        <dbReference type="SAM" id="MobiDB-lite"/>
    </source>
</evidence>
<feature type="compositionally biased region" description="Basic and acidic residues" evidence="1">
    <location>
        <begin position="1"/>
        <end position="10"/>
    </location>
</feature>
<reference evidence="2" key="1">
    <citation type="journal article" date="2021" name="G3 (Bethesda)">
        <title>Genomic diversity, chromosomal rearrangements, and interspecies hybridization in the ogataea polymorpha species complex.</title>
        <authorList>
            <person name="Hanson S.J."/>
            <person name="Cinneide E.O."/>
            <person name="Salzberg L.I."/>
            <person name="Wolfe K.H."/>
            <person name="McGowan J."/>
            <person name="Fitzpatrick D.A."/>
            <person name="Matlin K."/>
        </authorList>
    </citation>
    <scope>NUCLEOTIDE SEQUENCE</scope>
    <source>
        <strain evidence="2">61-244</strain>
    </source>
</reference>